<evidence type="ECO:0000256" key="4">
    <source>
        <dbReference type="ARBA" id="ARBA00022827"/>
    </source>
</evidence>
<evidence type="ECO:0000256" key="5">
    <source>
        <dbReference type="ARBA" id="ARBA00023002"/>
    </source>
</evidence>
<dbReference type="InterPro" id="IPR016167">
    <property type="entry name" value="FAD-bd_PCMH_sub1"/>
</dbReference>
<accession>A0A7T1T775</accession>
<feature type="domain" description="FAD-binding PCMH-type" evidence="7">
    <location>
        <begin position="66"/>
        <end position="234"/>
    </location>
</feature>
<keyword evidence="3" id="KW-0285">Flavoprotein</keyword>
<feature type="region of interest" description="Disordered" evidence="6">
    <location>
        <begin position="1"/>
        <end position="37"/>
    </location>
</feature>
<keyword evidence="5" id="KW-0560">Oxidoreductase</keyword>
<dbReference type="InterPro" id="IPR016166">
    <property type="entry name" value="FAD-bd_PCMH"/>
</dbReference>
<comment type="cofactor">
    <cofactor evidence="1">
        <name>FAD</name>
        <dbReference type="ChEBI" id="CHEBI:57692"/>
    </cofactor>
</comment>
<dbReference type="Pfam" id="PF01565">
    <property type="entry name" value="FAD_binding_4"/>
    <property type="match status" value="1"/>
</dbReference>
<dbReference type="Gene3D" id="3.30.43.10">
    <property type="entry name" value="Uridine Diphospho-n-acetylenolpyruvylglucosamine Reductase, domain 2"/>
    <property type="match status" value="1"/>
</dbReference>
<dbReference type="Gene3D" id="3.30.465.10">
    <property type="match status" value="1"/>
</dbReference>
<dbReference type="PANTHER" id="PTHR42973:SF39">
    <property type="entry name" value="FAD-BINDING PCMH-TYPE DOMAIN-CONTAINING PROTEIN"/>
    <property type="match status" value="1"/>
</dbReference>
<sequence length="498" mass="52572">MPRAPATAARPAVRRRRGGAGVADDSRTAAPGAGLPAFPAGRVRGPVLLPGDEQYSEEVSGFQAGYRHRPDVVVCATEAADVRAAVEYAATHRLPLAVQATGHGLTVPLPGGVLVSTRRMTEVRVDAAARTAWIGAGVRWGQVVEEAGRFGLAPLSGSGPGVGAVSYSLHGGIGLLAREFGYAADHVGAAELVTSDGRLRHVTADSDPELFRSLRGGGGNFGVVTGLEIGLFPVERLYGGQLLFDGESAEDVLEAWREWTATVPESLTSSVTVMTYPDIPVLPGHLRGRRVAQVQIAYNGDEADGERLVAPLRAAGPRIAGTLRTMPFTESWSVYNEPDQPHSYQGANALLGEALPDRATLRSVLERTGPDAPSMTVLSLRHMGGALARQPAVPNAVGGRDAGYLLVVLSVLDGSSSAELRRLQERVLDAVGPWTVGSNLNFRYGRSAGAVPGGAAAAFSPEDRVRLAALKASADPSNLFRFHHVTLDQERREERHEP</sequence>
<proteinExistence type="inferred from homology"/>
<dbReference type="SUPFAM" id="SSF56176">
    <property type="entry name" value="FAD-binding/transporter-associated domain-like"/>
    <property type="match status" value="1"/>
</dbReference>
<dbReference type="PROSITE" id="PS00862">
    <property type="entry name" value="OX2_COVAL_FAD"/>
    <property type="match status" value="1"/>
</dbReference>
<comment type="similarity">
    <text evidence="2">Belongs to the oxygen-dependent FAD-linked oxidoreductase family.</text>
</comment>
<evidence type="ECO:0000256" key="6">
    <source>
        <dbReference type="SAM" id="MobiDB-lite"/>
    </source>
</evidence>
<gene>
    <name evidence="8" type="ORF">G4Z16_15675</name>
</gene>
<feature type="compositionally biased region" description="Low complexity" evidence="6">
    <location>
        <begin position="1"/>
        <end position="11"/>
    </location>
</feature>
<reference evidence="9" key="1">
    <citation type="submission" date="2020-02" db="EMBL/GenBank/DDBJ databases">
        <title>Streptomyces sp. ASO4wet.</title>
        <authorList>
            <person name="Risdian C."/>
            <person name="Landwehr W."/>
            <person name="Schupp P."/>
            <person name="Wink J."/>
        </authorList>
    </citation>
    <scope>NUCLEOTIDE SEQUENCE [LARGE SCALE GENOMIC DNA]</scope>
    <source>
        <strain evidence="9">ASO4wet</strain>
    </source>
</reference>
<dbReference type="KEGG" id="sbat:G4Z16_15675"/>
<dbReference type="InterPro" id="IPR006093">
    <property type="entry name" value="Oxy_OxRdtase_FAD_BS"/>
</dbReference>
<dbReference type="EMBL" id="CP048882">
    <property type="protein sequence ID" value="QPP07593.1"/>
    <property type="molecule type" value="Genomic_DNA"/>
</dbReference>
<evidence type="ECO:0000313" key="8">
    <source>
        <dbReference type="EMBL" id="QPP07593.1"/>
    </source>
</evidence>
<name>A0A7T1T775_9ACTN</name>
<dbReference type="InterPro" id="IPR006094">
    <property type="entry name" value="Oxid_FAD_bind_N"/>
</dbReference>
<dbReference type="InterPro" id="IPR036318">
    <property type="entry name" value="FAD-bd_PCMH-like_sf"/>
</dbReference>
<evidence type="ECO:0000313" key="9">
    <source>
        <dbReference type="Proteomes" id="UP000595046"/>
    </source>
</evidence>
<dbReference type="Gene3D" id="3.40.462.20">
    <property type="match status" value="1"/>
</dbReference>
<dbReference type="AlphaFoldDB" id="A0A7T1T775"/>
<dbReference type="PROSITE" id="PS51387">
    <property type="entry name" value="FAD_PCMH"/>
    <property type="match status" value="1"/>
</dbReference>
<organism evidence="8 9">
    <name type="scientific">Streptomyces bathyalis</name>
    <dbReference type="NCBI Taxonomy" id="2710756"/>
    <lineage>
        <taxon>Bacteria</taxon>
        <taxon>Bacillati</taxon>
        <taxon>Actinomycetota</taxon>
        <taxon>Actinomycetes</taxon>
        <taxon>Kitasatosporales</taxon>
        <taxon>Streptomycetaceae</taxon>
        <taxon>Streptomyces</taxon>
    </lineage>
</organism>
<keyword evidence="4" id="KW-0274">FAD</keyword>
<protein>
    <submittedName>
        <fullName evidence="8">FAD-binding oxidoreductase</fullName>
    </submittedName>
</protein>
<evidence type="ECO:0000259" key="7">
    <source>
        <dbReference type="PROSITE" id="PS51387"/>
    </source>
</evidence>
<dbReference type="PANTHER" id="PTHR42973">
    <property type="entry name" value="BINDING OXIDOREDUCTASE, PUTATIVE (AFU_ORTHOLOGUE AFUA_1G17690)-RELATED"/>
    <property type="match status" value="1"/>
</dbReference>
<evidence type="ECO:0000256" key="3">
    <source>
        <dbReference type="ARBA" id="ARBA00022630"/>
    </source>
</evidence>
<dbReference type="InterPro" id="IPR016169">
    <property type="entry name" value="FAD-bd_PCMH_sub2"/>
</dbReference>
<dbReference type="GO" id="GO:0071949">
    <property type="term" value="F:FAD binding"/>
    <property type="evidence" value="ECO:0007669"/>
    <property type="project" value="InterPro"/>
</dbReference>
<dbReference type="InterPro" id="IPR050416">
    <property type="entry name" value="FAD-linked_Oxidoreductase"/>
</dbReference>
<keyword evidence="9" id="KW-1185">Reference proteome</keyword>
<evidence type="ECO:0000256" key="2">
    <source>
        <dbReference type="ARBA" id="ARBA00005466"/>
    </source>
</evidence>
<dbReference type="Proteomes" id="UP000595046">
    <property type="component" value="Chromosome"/>
</dbReference>
<evidence type="ECO:0000256" key="1">
    <source>
        <dbReference type="ARBA" id="ARBA00001974"/>
    </source>
</evidence>
<dbReference type="GO" id="GO:0016491">
    <property type="term" value="F:oxidoreductase activity"/>
    <property type="evidence" value="ECO:0007669"/>
    <property type="project" value="UniProtKB-KW"/>
</dbReference>